<organism evidence="2 3">
    <name type="scientific">Mesorhizobium neociceri</name>
    <dbReference type="NCBI Taxonomy" id="1307853"/>
    <lineage>
        <taxon>Bacteria</taxon>
        <taxon>Pseudomonadati</taxon>
        <taxon>Pseudomonadota</taxon>
        <taxon>Alphaproteobacteria</taxon>
        <taxon>Hyphomicrobiales</taxon>
        <taxon>Phyllobacteriaceae</taxon>
        <taxon>Mesorhizobium</taxon>
    </lineage>
</organism>
<evidence type="ECO:0000256" key="1">
    <source>
        <dbReference type="SAM" id="SignalP"/>
    </source>
</evidence>
<evidence type="ECO:0000313" key="3">
    <source>
        <dbReference type="Proteomes" id="UP000558284"/>
    </source>
</evidence>
<reference evidence="2 3" key="1">
    <citation type="submission" date="2020-07" db="EMBL/GenBank/DDBJ databases">
        <title>Definition of the novel symbiovar canariense within Mesorhizobium novociceri, a new species of genus Mesorhizobium nodulating Cicer canariense in the Caldera de Taburiente National Park (La Palma, Canary Islands).</title>
        <authorList>
            <person name="Leon-Barrios M."/>
            <person name="Perez-Yepez J."/>
            <person name="Flores-Felix J.D."/>
            <person name="Ramirez-Baena M.H."/>
            <person name="Pulido-Suarez L."/>
            <person name="Igual J.M."/>
            <person name="Velazquez E."/>
            <person name="Peix A."/>
        </authorList>
    </citation>
    <scope>NUCLEOTIDE SEQUENCE [LARGE SCALE GENOMIC DNA]</scope>
    <source>
        <strain evidence="2 3">CCANP35</strain>
    </source>
</reference>
<comment type="caution">
    <text evidence="2">The sequence shown here is derived from an EMBL/GenBank/DDBJ whole genome shotgun (WGS) entry which is preliminary data.</text>
</comment>
<dbReference type="RefSeq" id="WP_181059900.1">
    <property type="nucleotide sequence ID" value="NZ_JACDTY010000011.1"/>
</dbReference>
<gene>
    <name evidence="2" type="ORF">H0241_21785</name>
</gene>
<dbReference type="AlphaFoldDB" id="A0A838B9X6"/>
<dbReference type="EMBL" id="JACDTY010000011">
    <property type="protein sequence ID" value="MBA1142857.1"/>
    <property type="molecule type" value="Genomic_DNA"/>
</dbReference>
<keyword evidence="1" id="KW-0732">Signal</keyword>
<sequence>MVRIFALSVAFATLALPALAGDTVDTAKVTCKEYLDSDHNLMVAMEAAFHEAMKNDPKLGSLNQAALSLVMWDNCAGKTDTKVIDALRQ</sequence>
<dbReference type="Proteomes" id="UP000558284">
    <property type="component" value="Unassembled WGS sequence"/>
</dbReference>
<proteinExistence type="predicted"/>
<feature type="chain" id="PRO_5032733027" evidence="1">
    <location>
        <begin position="21"/>
        <end position="89"/>
    </location>
</feature>
<evidence type="ECO:0000313" key="2">
    <source>
        <dbReference type="EMBL" id="MBA1142857.1"/>
    </source>
</evidence>
<protein>
    <submittedName>
        <fullName evidence="2">Uncharacterized protein</fullName>
    </submittedName>
</protein>
<accession>A0A838B9X6</accession>
<feature type="signal peptide" evidence="1">
    <location>
        <begin position="1"/>
        <end position="20"/>
    </location>
</feature>
<name>A0A838B9X6_9HYPH</name>
<keyword evidence="3" id="KW-1185">Reference proteome</keyword>